<accession>A0A4Y8LVD6</accession>
<reference evidence="13 14" key="1">
    <citation type="submission" date="2019-03" db="EMBL/GenBank/DDBJ databases">
        <title>Cohnella endophytica sp. nov., a novel endophytic bacterium isolated from bark of Sonneratia apetala.</title>
        <authorList>
            <person name="Tuo L."/>
        </authorList>
    </citation>
    <scope>NUCLEOTIDE SEQUENCE [LARGE SCALE GENOMIC DNA]</scope>
    <source>
        <strain evidence="13 14">CCTCC AB 208254</strain>
    </source>
</reference>
<comment type="similarity">
    <text evidence="1">Belongs to the helicase family. UvrD subfamily.</text>
</comment>
<evidence type="ECO:0000256" key="5">
    <source>
        <dbReference type="ARBA" id="ARBA00022840"/>
    </source>
</evidence>
<keyword evidence="3 10" id="KW-0378">Hydrolase</keyword>
<dbReference type="GO" id="GO:0016887">
    <property type="term" value="F:ATP hydrolysis activity"/>
    <property type="evidence" value="ECO:0007669"/>
    <property type="project" value="RHEA"/>
</dbReference>
<dbReference type="AlphaFoldDB" id="A0A4Y8LVD6"/>
<dbReference type="Proteomes" id="UP000297900">
    <property type="component" value="Unassembled WGS sequence"/>
</dbReference>
<comment type="caution">
    <text evidence="13">The sequence shown here is derived from an EMBL/GenBank/DDBJ whole genome shotgun (WGS) entry which is preliminary data.</text>
</comment>
<keyword evidence="5 10" id="KW-0067">ATP-binding</keyword>
<keyword evidence="2 10" id="KW-0547">Nucleotide-binding</keyword>
<evidence type="ECO:0000259" key="11">
    <source>
        <dbReference type="PROSITE" id="PS51198"/>
    </source>
</evidence>
<evidence type="ECO:0000313" key="13">
    <source>
        <dbReference type="EMBL" id="TFE25602.1"/>
    </source>
</evidence>
<evidence type="ECO:0000256" key="1">
    <source>
        <dbReference type="ARBA" id="ARBA00009922"/>
    </source>
</evidence>
<evidence type="ECO:0000256" key="3">
    <source>
        <dbReference type="ARBA" id="ARBA00022801"/>
    </source>
</evidence>
<dbReference type="InterPro" id="IPR014016">
    <property type="entry name" value="UvrD-like_ATP-bd"/>
</dbReference>
<gene>
    <name evidence="13" type="ORF">E2980_13525</name>
</gene>
<proteinExistence type="inferred from homology"/>
<comment type="catalytic activity">
    <reaction evidence="7">
        <text>Couples ATP hydrolysis with the unwinding of duplex DNA by translocating in the 3'-5' direction.</text>
        <dbReference type="EC" id="5.6.2.4"/>
    </reaction>
</comment>
<dbReference type="Gene3D" id="3.40.50.300">
    <property type="entry name" value="P-loop containing nucleotide triphosphate hydrolases"/>
    <property type="match status" value="2"/>
</dbReference>
<dbReference type="GO" id="GO:0009338">
    <property type="term" value="C:exodeoxyribonuclease V complex"/>
    <property type="evidence" value="ECO:0007669"/>
    <property type="project" value="TreeGrafter"/>
</dbReference>
<dbReference type="Pfam" id="PF00580">
    <property type="entry name" value="UvrD-helicase"/>
    <property type="match status" value="1"/>
</dbReference>
<dbReference type="InterPro" id="IPR000212">
    <property type="entry name" value="DNA_helicase_UvrD/REP"/>
</dbReference>
<dbReference type="EMBL" id="SOMN01000018">
    <property type="protein sequence ID" value="TFE25602.1"/>
    <property type="molecule type" value="Genomic_DNA"/>
</dbReference>
<comment type="catalytic activity">
    <reaction evidence="9">
        <text>ATP + H2O = ADP + phosphate + H(+)</text>
        <dbReference type="Rhea" id="RHEA:13065"/>
        <dbReference type="ChEBI" id="CHEBI:15377"/>
        <dbReference type="ChEBI" id="CHEBI:15378"/>
        <dbReference type="ChEBI" id="CHEBI:30616"/>
        <dbReference type="ChEBI" id="CHEBI:43474"/>
        <dbReference type="ChEBI" id="CHEBI:456216"/>
        <dbReference type="EC" id="5.6.2.4"/>
    </reaction>
</comment>
<dbReference type="PANTHER" id="PTHR11070">
    <property type="entry name" value="UVRD / RECB / PCRA DNA HELICASE FAMILY MEMBER"/>
    <property type="match status" value="1"/>
</dbReference>
<dbReference type="PANTHER" id="PTHR11070:SF23">
    <property type="entry name" value="RECBCD ENZYME SUBUNIT RECB"/>
    <property type="match status" value="1"/>
</dbReference>
<dbReference type="SUPFAM" id="SSF52540">
    <property type="entry name" value="P-loop containing nucleoside triphosphate hydrolases"/>
    <property type="match status" value="1"/>
</dbReference>
<evidence type="ECO:0000256" key="8">
    <source>
        <dbReference type="ARBA" id="ARBA00034808"/>
    </source>
</evidence>
<evidence type="ECO:0000256" key="4">
    <source>
        <dbReference type="ARBA" id="ARBA00022806"/>
    </source>
</evidence>
<dbReference type="GO" id="GO:0005829">
    <property type="term" value="C:cytosol"/>
    <property type="evidence" value="ECO:0007669"/>
    <property type="project" value="TreeGrafter"/>
</dbReference>
<feature type="domain" description="UvrD-like helicase ATP-binding" evidence="11">
    <location>
        <begin position="93"/>
        <end position="417"/>
    </location>
</feature>
<dbReference type="OrthoDB" id="9810135at2"/>
<dbReference type="InterPro" id="IPR013986">
    <property type="entry name" value="DExx_box_DNA_helicase_dom_sf"/>
</dbReference>
<dbReference type="Gene3D" id="1.10.486.10">
    <property type="entry name" value="PCRA, domain 4"/>
    <property type="match status" value="1"/>
</dbReference>
<dbReference type="Pfam" id="PF13361">
    <property type="entry name" value="UvrD_C"/>
    <property type="match status" value="1"/>
</dbReference>
<evidence type="ECO:0000256" key="6">
    <source>
        <dbReference type="ARBA" id="ARBA00023235"/>
    </source>
</evidence>
<organism evidence="13 14">
    <name type="scientific">Cohnella luojiensis</name>
    <dbReference type="NCBI Taxonomy" id="652876"/>
    <lineage>
        <taxon>Bacteria</taxon>
        <taxon>Bacillati</taxon>
        <taxon>Bacillota</taxon>
        <taxon>Bacilli</taxon>
        <taxon>Bacillales</taxon>
        <taxon>Paenibacillaceae</taxon>
        <taxon>Cohnella</taxon>
    </lineage>
</organism>
<dbReference type="GO" id="GO:0005524">
    <property type="term" value="F:ATP binding"/>
    <property type="evidence" value="ECO:0007669"/>
    <property type="project" value="UniProtKB-UniRule"/>
</dbReference>
<evidence type="ECO:0000256" key="2">
    <source>
        <dbReference type="ARBA" id="ARBA00022741"/>
    </source>
</evidence>
<dbReference type="InterPro" id="IPR014017">
    <property type="entry name" value="DNA_helicase_UvrD-like_C"/>
</dbReference>
<evidence type="ECO:0000259" key="12">
    <source>
        <dbReference type="PROSITE" id="PS51217"/>
    </source>
</evidence>
<dbReference type="Gene3D" id="1.10.10.160">
    <property type="match status" value="1"/>
</dbReference>
<dbReference type="PROSITE" id="PS51198">
    <property type="entry name" value="UVRD_HELICASE_ATP_BIND"/>
    <property type="match status" value="1"/>
</dbReference>
<dbReference type="GO" id="GO:0043138">
    <property type="term" value="F:3'-5' DNA helicase activity"/>
    <property type="evidence" value="ECO:0007669"/>
    <property type="project" value="UniProtKB-EC"/>
</dbReference>
<keyword evidence="6" id="KW-0413">Isomerase</keyword>
<evidence type="ECO:0000256" key="9">
    <source>
        <dbReference type="ARBA" id="ARBA00048988"/>
    </source>
</evidence>
<dbReference type="GO" id="GO:0003677">
    <property type="term" value="F:DNA binding"/>
    <property type="evidence" value="ECO:0007669"/>
    <property type="project" value="InterPro"/>
</dbReference>
<evidence type="ECO:0000256" key="10">
    <source>
        <dbReference type="PROSITE-ProRule" id="PRU00560"/>
    </source>
</evidence>
<feature type="binding site" evidence="10">
    <location>
        <begin position="114"/>
        <end position="121"/>
    </location>
    <ligand>
        <name>ATP</name>
        <dbReference type="ChEBI" id="CHEBI:30616"/>
    </ligand>
</feature>
<evidence type="ECO:0000313" key="14">
    <source>
        <dbReference type="Proteomes" id="UP000297900"/>
    </source>
</evidence>
<dbReference type="PROSITE" id="PS51217">
    <property type="entry name" value="UVRD_HELICASE_CTER"/>
    <property type="match status" value="1"/>
</dbReference>
<dbReference type="EC" id="5.6.2.4" evidence="8"/>
<evidence type="ECO:0000256" key="7">
    <source>
        <dbReference type="ARBA" id="ARBA00034617"/>
    </source>
</evidence>
<keyword evidence="4 10" id="KW-0347">Helicase</keyword>
<sequence length="817" mass="95083">METPKHSVLLVAFRDDMPLDLELYLARGIKVILFSDSEQGLESLESYRKANMLFVFVLSPSNVSLYATLFIIDGRIGSFAQRRQLKRITTLCKFNLEQYLVEHAPAQMHLNVKAGAGTGKTTVMIQRILFILHTTNVPLQEMAMITFTREASHRMFQKLREEFYKRYQATTAVKYLRYIEELPKMQISTIHSFARKLVKNLGAIVGYGSNVRIKSFKMERQQIIEKHINLWMESEGDPDNILERFNGMMLYKIVNTANSYWEEMEKKGLTEHEIRHLEWGNAGGDSESLHKLFSSIFPACEADLQQLKYDMNAISLNDLTRQLDSITNNQKSLFQNANPISYLFVDEFQDTDDIQIKLAARLVDAYKLRLFVVGDIKQSIYRFRGAKYTAFDILRGQLGALDQSLKNYSLTTNYRSSVELLEKMHPHFGAWGEEGLLPYGNKDRLQGVKPSHNPDHYRIERPSFERFSQLQEEYTIRFIREAKSSLTDPAQHKIAVLVRTNNQAMYLRTWCERAGIHVQLNIGGTFYLSQAAKDFYALVRGLLFSNQPSSLLNMLNSPYSSIRIDWTVLPRLEGDESRLLEFITNLDAYRTWQGYLEDLRISPVLAVLRRIVEEADPVGNHYSLELEQLNRKYPDQDNEAESRARALQYQLNLNHLFELIHRQFSSEFMTLYSLHQWLQLQMAVNRDEDEPQLEEEEQADRVQIMTVHKSKGLEFHTVIVPFTDRVFRYAQSELLLEKRGHEWHAGWFIRKGDQQYGSSVHQGLQNMEEDEAAKEETRLLYVAITRAESRLWVVANRARTFKNWYTLLSKRGSYANA</sequence>
<feature type="domain" description="UvrD-like helicase C-terminal" evidence="12">
    <location>
        <begin position="428"/>
        <end position="712"/>
    </location>
</feature>
<name>A0A4Y8LVD6_9BACL</name>
<dbReference type="InterPro" id="IPR027417">
    <property type="entry name" value="P-loop_NTPase"/>
</dbReference>
<keyword evidence="14" id="KW-1185">Reference proteome</keyword>
<protein>
    <recommendedName>
        <fullName evidence="8">DNA 3'-5' helicase</fullName>
        <ecNumber evidence="8">5.6.2.4</ecNumber>
    </recommendedName>
</protein>
<dbReference type="GO" id="GO:0000725">
    <property type="term" value="P:recombinational repair"/>
    <property type="evidence" value="ECO:0007669"/>
    <property type="project" value="TreeGrafter"/>
</dbReference>